<dbReference type="Proteomes" id="UP000254156">
    <property type="component" value="Unassembled WGS sequence"/>
</dbReference>
<reference evidence="1 2" key="1">
    <citation type="submission" date="2018-06" db="EMBL/GenBank/DDBJ databases">
        <authorList>
            <consortium name="Pathogen Informatics"/>
            <person name="Doyle S."/>
        </authorList>
    </citation>
    <scope>NUCLEOTIDE SEQUENCE [LARGE SCALE GENOMIC DNA]</scope>
    <source>
        <strain evidence="1 2">NCTC11632</strain>
    </source>
</reference>
<name>A0A379E6X0_9PORP</name>
<sequence length="230" mass="26612">MSMNKITGAFILFLLLGSLSDNKKMNIVEEKRELPVAEFLKADTVPVHQQENRFVPEKKAVTVIPDTTINNKLFLENYKSLSNFYSDEKPLILVEGLRENPVIIFASKSLKEYLLAYRYEGNIENAYSCFEIGYFEEDRKVKLEKAIRVKESKFQTESGLCLGLSLKDVIRIKGEGYEQQKSGDYIVLNYKVEDFENSSFLQQYNMPGYFIKIKLKNNIVTNITFGFDYP</sequence>
<evidence type="ECO:0000313" key="2">
    <source>
        <dbReference type="Proteomes" id="UP000254156"/>
    </source>
</evidence>
<dbReference type="AlphaFoldDB" id="A0A379E6X0"/>
<organism evidence="1 2">
    <name type="scientific">Porphyromonas macacae</name>
    <dbReference type="NCBI Taxonomy" id="28115"/>
    <lineage>
        <taxon>Bacteria</taxon>
        <taxon>Pseudomonadati</taxon>
        <taxon>Bacteroidota</taxon>
        <taxon>Bacteroidia</taxon>
        <taxon>Bacteroidales</taxon>
        <taxon>Porphyromonadaceae</taxon>
        <taxon>Porphyromonas</taxon>
    </lineage>
</organism>
<gene>
    <name evidence="1" type="ORF">NCTC11632_00526</name>
</gene>
<evidence type="ECO:0000313" key="1">
    <source>
        <dbReference type="EMBL" id="SUB88457.1"/>
    </source>
</evidence>
<proteinExistence type="predicted"/>
<dbReference type="EMBL" id="UGTF01000002">
    <property type="protein sequence ID" value="SUB88457.1"/>
    <property type="molecule type" value="Genomic_DNA"/>
</dbReference>
<protein>
    <submittedName>
        <fullName evidence="1">Uncharacterized protein</fullName>
    </submittedName>
</protein>
<accession>A0A379E6X0</accession>